<dbReference type="OrthoDB" id="1935484at2759"/>
<dbReference type="SUPFAM" id="SSF103473">
    <property type="entry name" value="MFS general substrate transporter"/>
    <property type="match status" value="1"/>
</dbReference>
<evidence type="ECO:0000256" key="7">
    <source>
        <dbReference type="SAM" id="Phobius"/>
    </source>
</evidence>
<dbReference type="Proteomes" id="UP000076722">
    <property type="component" value="Unassembled WGS sequence"/>
</dbReference>
<keyword evidence="4 7" id="KW-1133">Transmembrane helix</keyword>
<dbReference type="EMBL" id="KV419450">
    <property type="protein sequence ID" value="KZS87404.1"/>
    <property type="molecule type" value="Genomic_DNA"/>
</dbReference>
<dbReference type="FunFam" id="1.20.1250.20:FF:000106">
    <property type="entry name" value="MFS transporter, putative"/>
    <property type="match status" value="1"/>
</dbReference>
<reference evidence="8 9" key="1">
    <citation type="journal article" date="2016" name="Mol. Biol. Evol.">
        <title>Comparative Genomics of Early-Diverging Mushroom-Forming Fungi Provides Insights into the Origins of Lignocellulose Decay Capabilities.</title>
        <authorList>
            <person name="Nagy L.G."/>
            <person name="Riley R."/>
            <person name="Tritt A."/>
            <person name="Adam C."/>
            <person name="Daum C."/>
            <person name="Floudas D."/>
            <person name="Sun H."/>
            <person name="Yadav J.S."/>
            <person name="Pangilinan J."/>
            <person name="Larsson K.H."/>
            <person name="Matsuura K."/>
            <person name="Barry K."/>
            <person name="Labutti K."/>
            <person name="Kuo R."/>
            <person name="Ohm R.A."/>
            <person name="Bhattacharya S.S."/>
            <person name="Shirouzu T."/>
            <person name="Yoshinaga Y."/>
            <person name="Martin F.M."/>
            <person name="Grigoriev I.V."/>
            <person name="Hibbett D.S."/>
        </authorList>
    </citation>
    <scope>NUCLEOTIDE SEQUENCE [LARGE SCALE GENOMIC DNA]</scope>
    <source>
        <strain evidence="8 9">HHB9708</strain>
    </source>
</reference>
<keyword evidence="5 7" id="KW-0472">Membrane</keyword>
<feature type="transmembrane region" description="Helical" evidence="7">
    <location>
        <begin position="472"/>
        <end position="494"/>
    </location>
</feature>
<evidence type="ECO:0000256" key="6">
    <source>
        <dbReference type="SAM" id="MobiDB-lite"/>
    </source>
</evidence>
<dbReference type="GO" id="GO:0022857">
    <property type="term" value="F:transmembrane transporter activity"/>
    <property type="evidence" value="ECO:0007669"/>
    <property type="project" value="InterPro"/>
</dbReference>
<dbReference type="Pfam" id="PF07690">
    <property type="entry name" value="MFS_1"/>
    <property type="match status" value="1"/>
</dbReference>
<dbReference type="InterPro" id="IPR011701">
    <property type="entry name" value="MFS"/>
</dbReference>
<proteinExistence type="predicted"/>
<evidence type="ECO:0000313" key="9">
    <source>
        <dbReference type="Proteomes" id="UP000076722"/>
    </source>
</evidence>
<feature type="transmembrane region" description="Helical" evidence="7">
    <location>
        <begin position="203"/>
        <end position="221"/>
    </location>
</feature>
<feature type="transmembrane region" description="Helical" evidence="7">
    <location>
        <begin position="267"/>
        <end position="287"/>
    </location>
</feature>
<name>A0A164N6L6_9AGAM</name>
<feature type="transmembrane region" description="Helical" evidence="7">
    <location>
        <begin position="233"/>
        <end position="255"/>
    </location>
</feature>
<feature type="transmembrane region" description="Helical" evidence="7">
    <location>
        <begin position="506"/>
        <end position="527"/>
    </location>
</feature>
<feature type="region of interest" description="Disordered" evidence="6">
    <location>
        <begin position="1"/>
        <end position="21"/>
    </location>
</feature>
<evidence type="ECO:0000256" key="5">
    <source>
        <dbReference type="ARBA" id="ARBA00023136"/>
    </source>
</evidence>
<dbReference type="STRING" id="1314777.A0A164N6L6"/>
<organism evidence="8 9">
    <name type="scientific">Sistotremastrum niveocremeum HHB9708</name>
    <dbReference type="NCBI Taxonomy" id="1314777"/>
    <lineage>
        <taxon>Eukaryota</taxon>
        <taxon>Fungi</taxon>
        <taxon>Dikarya</taxon>
        <taxon>Basidiomycota</taxon>
        <taxon>Agaricomycotina</taxon>
        <taxon>Agaricomycetes</taxon>
        <taxon>Sistotremastrales</taxon>
        <taxon>Sistotremastraceae</taxon>
        <taxon>Sertulicium</taxon>
        <taxon>Sertulicium niveocremeum</taxon>
    </lineage>
</organism>
<dbReference type="AlphaFoldDB" id="A0A164N6L6"/>
<evidence type="ECO:0000313" key="8">
    <source>
        <dbReference type="EMBL" id="KZS87404.1"/>
    </source>
</evidence>
<gene>
    <name evidence="8" type="ORF">SISNIDRAFT_419616</name>
</gene>
<dbReference type="PANTHER" id="PTHR43791:SF65">
    <property type="entry name" value="MAJOR FACILITATOR SUPERFAMILY (MFS) PROFILE DOMAIN-CONTAINING PROTEIN-RELATED"/>
    <property type="match status" value="1"/>
</dbReference>
<sequence>MSQTPPSLDEKSSEIDFKEDPLTFTGKPLATDSVESVRLSRFPWRNKKINVDLDAIATQPSVFDDPEQAKFYEPRPDYENIHRFDPSARWTWREEKAVVRKIDWKIMTWVAFMFFSLNIDRGNLSQANTDNFLGDLGLSTNDFNLGNTVFLVSFLCAEVPSQLVSKKLGPDRWIPSQMVLWSIVAGAQFFLTGKKSFLVTRALLGILQGGFIPDNVLYLSYFYNKAELPMRLAIFWVSDSVSGIVASFLAFGILHLRGVDGKEGWRWLFLIEGLLTFTIGLASFFMMPPSPTQTKAWFRPKGYFTEREEVIMVNRILRDDPSKGDMHNRQALTPKMLLRSLMDFDLWPIYAIGLTFQVPTEPPAVYFTLSLKHLGFNTFNINLLTIPVTVLGIFTLIFVSWTSEIFDERAIHGLLGQAWALPFLIIEFLRAGTLSPWSQYAVIGLMLAQPYTHAIQVAWCSRLSNSVRTRTVSAATYNMFVQISNIIASNFYQYRADDAPLYRRGNAVLIGFTIMNCCIFAFSKVYYIMRNRWKARIWDAMTKEEQEHYLATTTDEGNKKLNFRFEH</sequence>
<evidence type="ECO:0000256" key="1">
    <source>
        <dbReference type="ARBA" id="ARBA00004141"/>
    </source>
</evidence>
<keyword evidence="2" id="KW-0813">Transport</keyword>
<dbReference type="PANTHER" id="PTHR43791">
    <property type="entry name" value="PERMEASE-RELATED"/>
    <property type="match status" value="1"/>
</dbReference>
<evidence type="ECO:0000256" key="2">
    <source>
        <dbReference type="ARBA" id="ARBA00022448"/>
    </source>
</evidence>
<feature type="compositionally biased region" description="Basic and acidic residues" evidence="6">
    <location>
        <begin position="8"/>
        <end position="21"/>
    </location>
</feature>
<feature type="transmembrane region" description="Helical" evidence="7">
    <location>
        <begin position="379"/>
        <end position="399"/>
    </location>
</feature>
<dbReference type="GO" id="GO:0016020">
    <property type="term" value="C:membrane"/>
    <property type="evidence" value="ECO:0007669"/>
    <property type="project" value="UniProtKB-SubCell"/>
</dbReference>
<keyword evidence="3 7" id="KW-0812">Transmembrane</keyword>
<keyword evidence="9" id="KW-1185">Reference proteome</keyword>
<evidence type="ECO:0000256" key="4">
    <source>
        <dbReference type="ARBA" id="ARBA00022989"/>
    </source>
</evidence>
<comment type="subcellular location">
    <subcellularLocation>
        <location evidence="1">Membrane</location>
        <topology evidence="1">Multi-pass membrane protein</topology>
    </subcellularLocation>
</comment>
<protein>
    <submittedName>
        <fullName evidence="8">MFS general substrate transporter</fullName>
    </submittedName>
</protein>
<dbReference type="InterPro" id="IPR036259">
    <property type="entry name" value="MFS_trans_sf"/>
</dbReference>
<dbReference type="Gene3D" id="1.20.1250.20">
    <property type="entry name" value="MFS general substrate transporter like domains"/>
    <property type="match status" value="1"/>
</dbReference>
<accession>A0A164N6L6</accession>
<evidence type="ECO:0000256" key="3">
    <source>
        <dbReference type="ARBA" id="ARBA00022692"/>
    </source>
</evidence>